<reference evidence="1" key="1">
    <citation type="submission" date="2023-08" db="EMBL/GenBank/DDBJ databases">
        <title>A de novo genome assembly of Solanum verrucosum Schlechtendal, a Mexican diploid species geographically isolated from the other diploid A-genome species in potato relatives.</title>
        <authorList>
            <person name="Hosaka K."/>
        </authorList>
    </citation>
    <scope>NUCLEOTIDE SEQUENCE</scope>
    <source>
        <tissue evidence="1">Young leaves</tissue>
    </source>
</reference>
<dbReference type="InterPro" id="IPR036397">
    <property type="entry name" value="RNaseH_sf"/>
</dbReference>
<dbReference type="AlphaFoldDB" id="A0AAF0UN23"/>
<proteinExistence type="predicted"/>
<sequence>MLELKEAILKKFVEAFSQGGDGVLRYQGRLCVPNVDDLRDEEEYCGIWVIVDQMMKSAHFIPLNISNSAEDYAKLYLREMMCLGTRVKISTTFHPQTDGQAERTLQTLEDKLRACVIDFKDNWDDHLPLIEFAYYNSNPSSIGMAQFEALYSRRCRSPALIGPVLVHEAMEKV</sequence>
<dbReference type="PANTHER" id="PTHR45835:SF91">
    <property type="entry name" value="RETROTRANSPOSON, TY3-GYPSY SUBCLASS-LIKE PROTEIN"/>
    <property type="match status" value="1"/>
</dbReference>
<dbReference type="Gene3D" id="3.30.420.10">
    <property type="entry name" value="Ribonuclease H-like superfamily/Ribonuclease H"/>
    <property type="match status" value="1"/>
</dbReference>
<evidence type="ECO:0008006" key="3">
    <source>
        <dbReference type="Google" id="ProtNLM"/>
    </source>
</evidence>
<accession>A0AAF0UN23</accession>
<dbReference type="PANTHER" id="PTHR45835">
    <property type="entry name" value="YALI0A06105P"/>
    <property type="match status" value="1"/>
</dbReference>
<name>A0AAF0UN23_SOLVR</name>
<keyword evidence="2" id="KW-1185">Reference proteome</keyword>
<dbReference type="InterPro" id="IPR012337">
    <property type="entry name" value="RNaseH-like_sf"/>
</dbReference>
<gene>
    <name evidence="1" type="ORF">MTR67_043058</name>
</gene>
<dbReference type="Proteomes" id="UP001234989">
    <property type="component" value="Chromosome 10"/>
</dbReference>
<protein>
    <recommendedName>
        <fullName evidence="3">Integrase catalytic domain-containing protein</fullName>
    </recommendedName>
</protein>
<evidence type="ECO:0000313" key="2">
    <source>
        <dbReference type="Proteomes" id="UP001234989"/>
    </source>
</evidence>
<dbReference type="SUPFAM" id="SSF53098">
    <property type="entry name" value="Ribonuclease H-like"/>
    <property type="match status" value="1"/>
</dbReference>
<evidence type="ECO:0000313" key="1">
    <source>
        <dbReference type="EMBL" id="WMV49673.1"/>
    </source>
</evidence>
<dbReference type="GO" id="GO:0003676">
    <property type="term" value="F:nucleic acid binding"/>
    <property type="evidence" value="ECO:0007669"/>
    <property type="project" value="InterPro"/>
</dbReference>
<organism evidence="1 2">
    <name type="scientific">Solanum verrucosum</name>
    <dbReference type="NCBI Taxonomy" id="315347"/>
    <lineage>
        <taxon>Eukaryota</taxon>
        <taxon>Viridiplantae</taxon>
        <taxon>Streptophyta</taxon>
        <taxon>Embryophyta</taxon>
        <taxon>Tracheophyta</taxon>
        <taxon>Spermatophyta</taxon>
        <taxon>Magnoliopsida</taxon>
        <taxon>eudicotyledons</taxon>
        <taxon>Gunneridae</taxon>
        <taxon>Pentapetalae</taxon>
        <taxon>asterids</taxon>
        <taxon>lamiids</taxon>
        <taxon>Solanales</taxon>
        <taxon>Solanaceae</taxon>
        <taxon>Solanoideae</taxon>
        <taxon>Solaneae</taxon>
        <taxon>Solanum</taxon>
    </lineage>
</organism>
<dbReference type="EMBL" id="CP133621">
    <property type="protein sequence ID" value="WMV49673.1"/>
    <property type="molecule type" value="Genomic_DNA"/>
</dbReference>